<dbReference type="HOGENOM" id="CLU_2757853_0_0_1"/>
<accession>W9K2A5</accession>
<sequence length="75" mass="7775">MSTPAQRDIVILVAAIVRGPPTAESTTTSNTAKASIVNIITTSSGHKSIDVDAVSRTGTEGASRRQPRTQKIAQG</sequence>
<reference evidence="2" key="1">
    <citation type="submission" date="2011-06" db="EMBL/GenBank/DDBJ databases">
        <title>The Genome Sequence of Fusarium oxysporum Fo47.</title>
        <authorList>
            <consortium name="The Broad Institute Genome Sequencing Platform"/>
            <person name="Ma L.-J."/>
            <person name="Gale L.R."/>
            <person name="Schwartz D.C."/>
            <person name="Zhou S."/>
            <person name="Corby-Kistler H."/>
            <person name="Young S.K."/>
            <person name="Zeng Q."/>
            <person name="Gargeya S."/>
            <person name="Fitzgerald M."/>
            <person name="Haas B."/>
            <person name="Abouelleil A."/>
            <person name="Alvarado L."/>
            <person name="Arachchi H.M."/>
            <person name="Berlin A."/>
            <person name="Brown A."/>
            <person name="Chapman S.B."/>
            <person name="Chen Z."/>
            <person name="Dunbar C."/>
            <person name="Freedman E."/>
            <person name="Gearin G."/>
            <person name="Gellesch M."/>
            <person name="Goldberg J."/>
            <person name="Griggs A."/>
            <person name="Gujja S."/>
            <person name="Heiman D."/>
            <person name="Howarth C."/>
            <person name="Larson L."/>
            <person name="Lui A."/>
            <person name="MacDonald P.J.P."/>
            <person name="Mehta T."/>
            <person name="Montmayeur A."/>
            <person name="Murphy C."/>
            <person name="Neiman D."/>
            <person name="Pearson M."/>
            <person name="Priest M."/>
            <person name="Roberts A."/>
            <person name="Saif S."/>
            <person name="Shea T."/>
            <person name="Shenoy N."/>
            <person name="Sisk P."/>
            <person name="Stolte C."/>
            <person name="Sykes S."/>
            <person name="Wortman J."/>
            <person name="Nusbaum C."/>
            <person name="Birren B."/>
        </authorList>
    </citation>
    <scope>NUCLEOTIDE SEQUENCE [LARGE SCALE GENOMIC DNA]</scope>
    <source>
        <strain evidence="2">Fo47</strain>
    </source>
</reference>
<gene>
    <name evidence="2" type="ORF">FOZG_10109</name>
</gene>
<evidence type="ECO:0000313" key="2">
    <source>
        <dbReference type="EMBL" id="EWZ38527.1"/>
    </source>
</evidence>
<feature type="region of interest" description="Disordered" evidence="1">
    <location>
        <begin position="50"/>
        <end position="75"/>
    </location>
</feature>
<dbReference type="Proteomes" id="UP000030766">
    <property type="component" value="Unassembled WGS sequence"/>
</dbReference>
<proteinExistence type="predicted"/>
<dbReference type="VEuPathDB" id="FungiDB:FOZG_10109"/>
<dbReference type="AlphaFoldDB" id="W9K2A5"/>
<reference evidence="2" key="2">
    <citation type="submission" date="2012-06" db="EMBL/GenBank/DDBJ databases">
        <title>Annotation of the Genome Sequence of Fusarium oxysporum Fo47.</title>
        <authorList>
            <consortium name="The Broad Institute Genomics Platform"/>
            <person name="Ma L.-J."/>
            <person name="Corby-Kistler H."/>
            <person name="Broz K."/>
            <person name="Gale L.R."/>
            <person name="Jonkers W."/>
            <person name="O'Donnell K."/>
            <person name="Ploetz R."/>
            <person name="Steinberg C."/>
            <person name="Schwartz D.C."/>
            <person name="VanEtten H."/>
            <person name="Zhou S."/>
            <person name="Young S.K."/>
            <person name="Zeng Q."/>
            <person name="Gargeya S."/>
            <person name="Fitzgerald M."/>
            <person name="Abouelleil A."/>
            <person name="Alvarado L."/>
            <person name="Chapman S.B."/>
            <person name="Gainer-Dewar J."/>
            <person name="Goldberg J."/>
            <person name="Griggs A."/>
            <person name="Gujja S."/>
            <person name="Hansen M."/>
            <person name="Howarth C."/>
            <person name="Imamovic A."/>
            <person name="Ireland A."/>
            <person name="Larimer J."/>
            <person name="McCowan C."/>
            <person name="Murphy C."/>
            <person name="Pearson M."/>
            <person name="Poon T.W."/>
            <person name="Priest M."/>
            <person name="Roberts A."/>
            <person name="Saif S."/>
            <person name="Shea T."/>
            <person name="Sykes S."/>
            <person name="Wortman J."/>
            <person name="Nusbaum C."/>
            <person name="Birren B."/>
        </authorList>
    </citation>
    <scope>NUCLEOTIDE SEQUENCE</scope>
    <source>
        <strain evidence="2">Fo47</strain>
    </source>
</reference>
<dbReference type="EMBL" id="JH717901">
    <property type="protein sequence ID" value="EWZ38527.1"/>
    <property type="molecule type" value="Genomic_DNA"/>
</dbReference>
<protein>
    <submittedName>
        <fullName evidence="2">Uncharacterized protein</fullName>
    </submittedName>
</protein>
<name>W9K2A5_FUSOX</name>
<evidence type="ECO:0000256" key="1">
    <source>
        <dbReference type="SAM" id="MobiDB-lite"/>
    </source>
</evidence>
<organism evidence="2">
    <name type="scientific">Fusarium oxysporum Fo47</name>
    <dbReference type="NCBI Taxonomy" id="660027"/>
    <lineage>
        <taxon>Eukaryota</taxon>
        <taxon>Fungi</taxon>
        <taxon>Dikarya</taxon>
        <taxon>Ascomycota</taxon>
        <taxon>Pezizomycotina</taxon>
        <taxon>Sordariomycetes</taxon>
        <taxon>Hypocreomycetidae</taxon>
        <taxon>Hypocreales</taxon>
        <taxon>Nectriaceae</taxon>
        <taxon>Fusarium</taxon>
        <taxon>Fusarium oxysporum species complex</taxon>
    </lineage>
</organism>